<comment type="caution">
    <text evidence="1">The sequence shown here is derived from an EMBL/GenBank/DDBJ whole genome shotgun (WGS) entry which is preliminary data.</text>
</comment>
<dbReference type="AlphaFoldDB" id="A0A8K0SQ09"/>
<protein>
    <submittedName>
        <fullName evidence="1">Uncharacterized protein</fullName>
    </submittedName>
</protein>
<evidence type="ECO:0000313" key="2">
    <source>
        <dbReference type="Proteomes" id="UP000813444"/>
    </source>
</evidence>
<accession>A0A8K0SQ09</accession>
<organism evidence="1 2">
    <name type="scientific">Stachybotrys elegans</name>
    <dbReference type="NCBI Taxonomy" id="80388"/>
    <lineage>
        <taxon>Eukaryota</taxon>
        <taxon>Fungi</taxon>
        <taxon>Dikarya</taxon>
        <taxon>Ascomycota</taxon>
        <taxon>Pezizomycotina</taxon>
        <taxon>Sordariomycetes</taxon>
        <taxon>Hypocreomycetidae</taxon>
        <taxon>Hypocreales</taxon>
        <taxon>Stachybotryaceae</taxon>
        <taxon>Stachybotrys</taxon>
    </lineage>
</organism>
<proteinExistence type="predicted"/>
<evidence type="ECO:0000313" key="1">
    <source>
        <dbReference type="EMBL" id="KAH7316718.1"/>
    </source>
</evidence>
<keyword evidence="2" id="KW-1185">Reference proteome</keyword>
<gene>
    <name evidence="1" type="ORF">B0I35DRAFT_433814</name>
</gene>
<feature type="non-terminal residue" evidence="1">
    <location>
        <position position="50"/>
    </location>
</feature>
<sequence length="50" mass="5541">MPSTVSKCKHCGYSVSSSQSECPNCSKAPHRRERAAMVSQQRPCDLEEDV</sequence>
<dbReference type="EMBL" id="JAGPNK010000008">
    <property type="protein sequence ID" value="KAH7316718.1"/>
    <property type="molecule type" value="Genomic_DNA"/>
</dbReference>
<name>A0A8K0SQ09_9HYPO</name>
<reference evidence="1" key="1">
    <citation type="journal article" date="2021" name="Nat. Commun.">
        <title>Genetic determinants of endophytism in the Arabidopsis root mycobiome.</title>
        <authorList>
            <person name="Mesny F."/>
            <person name="Miyauchi S."/>
            <person name="Thiergart T."/>
            <person name="Pickel B."/>
            <person name="Atanasova L."/>
            <person name="Karlsson M."/>
            <person name="Huettel B."/>
            <person name="Barry K.W."/>
            <person name="Haridas S."/>
            <person name="Chen C."/>
            <person name="Bauer D."/>
            <person name="Andreopoulos W."/>
            <person name="Pangilinan J."/>
            <person name="LaButti K."/>
            <person name="Riley R."/>
            <person name="Lipzen A."/>
            <person name="Clum A."/>
            <person name="Drula E."/>
            <person name="Henrissat B."/>
            <person name="Kohler A."/>
            <person name="Grigoriev I.V."/>
            <person name="Martin F.M."/>
            <person name="Hacquard S."/>
        </authorList>
    </citation>
    <scope>NUCLEOTIDE SEQUENCE</scope>
    <source>
        <strain evidence="1">MPI-CAGE-CH-0235</strain>
    </source>
</reference>
<dbReference type="Proteomes" id="UP000813444">
    <property type="component" value="Unassembled WGS sequence"/>
</dbReference>